<accession>A0ABV0M7X2</accession>
<protein>
    <submittedName>
        <fullName evidence="6">IclR family transcriptional regulator</fullName>
    </submittedName>
</protein>
<dbReference type="InterPro" id="IPR029016">
    <property type="entry name" value="GAF-like_dom_sf"/>
</dbReference>
<evidence type="ECO:0000259" key="4">
    <source>
        <dbReference type="PROSITE" id="PS51077"/>
    </source>
</evidence>
<evidence type="ECO:0000259" key="5">
    <source>
        <dbReference type="PROSITE" id="PS51078"/>
    </source>
</evidence>
<keyword evidence="7" id="KW-1185">Reference proteome</keyword>
<dbReference type="SUPFAM" id="SSF46785">
    <property type="entry name" value="Winged helix' DNA-binding domain"/>
    <property type="match status" value="1"/>
</dbReference>
<feature type="domain" description="HTH iclR-type" evidence="4">
    <location>
        <begin position="6"/>
        <end position="67"/>
    </location>
</feature>
<dbReference type="InterPro" id="IPR036388">
    <property type="entry name" value="WH-like_DNA-bd_sf"/>
</dbReference>
<name>A0ABV0M7X2_9HYPH</name>
<comment type="caution">
    <text evidence="6">The sequence shown here is derived from an EMBL/GenBank/DDBJ whole genome shotgun (WGS) entry which is preliminary data.</text>
</comment>
<dbReference type="EMBL" id="JBEAAL010000022">
    <property type="protein sequence ID" value="MEQ1407963.1"/>
    <property type="molecule type" value="Genomic_DNA"/>
</dbReference>
<dbReference type="Gene3D" id="1.10.10.10">
    <property type="entry name" value="Winged helix-like DNA-binding domain superfamily/Winged helix DNA-binding domain"/>
    <property type="match status" value="1"/>
</dbReference>
<dbReference type="PROSITE" id="PS51078">
    <property type="entry name" value="ICLR_ED"/>
    <property type="match status" value="1"/>
</dbReference>
<dbReference type="InterPro" id="IPR050707">
    <property type="entry name" value="HTH_MetabolicPath_Reg"/>
</dbReference>
<evidence type="ECO:0000313" key="7">
    <source>
        <dbReference type="Proteomes" id="UP001496627"/>
    </source>
</evidence>
<dbReference type="PANTHER" id="PTHR30136:SF24">
    <property type="entry name" value="HTH-TYPE TRANSCRIPTIONAL REPRESSOR ALLR"/>
    <property type="match status" value="1"/>
</dbReference>
<keyword evidence="1" id="KW-0805">Transcription regulation</keyword>
<dbReference type="SMART" id="SM00346">
    <property type="entry name" value="HTH_ICLR"/>
    <property type="match status" value="1"/>
</dbReference>
<proteinExistence type="predicted"/>
<evidence type="ECO:0000256" key="2">
    <source>
        <dbReference type="ARBA" id="ARBA00023125"/>
    </source>
</evidence>
<organism evidence="6 7">
    <name type="scientific">Neorhizobium phenanthreniclasticum</name>
    <dbReference type="NCBI Taxonomy" id="3157917"/>
    <lineage>
        <taxon>Bacteria</taxon>
        <taxon>Pseudomonadati</taxon>
        <taxon>Pseudomonadota</taxon>
        <taxon>Alphaproteobacteria</taxon>
        <taxon>Hyphomicrobiales</taxon>
        <taxon>Rhizobiaceae</taxon>
        <taxon>Rhizobium/Agrobacterium group</taxon>
        <taxon>Neorhizobium</taxon>
    </lineage>
</organism>
<dbReference type="InterPro" id="IPR005471">
    <property type="entry name" value="Tscrpt_reg_IclR_N"/>
</dbReference>
<dbReference type="PANTHER" id="PTHR30136">
    <property type="entry name" value="HELIX-TURN-HELIX TRANSCRIPTIONAL REGULATOR, ICLR FAMILY"/>
    <property type="match status" value="1"/>
</dbReference>
<evidence type="ECO:0000256" key="1">
    <source>
        <dbReference type="ARBA" id="ARBA00023015"/>
    </source>
</evidence>
<feature type="domain" description="IclR-ED" evidence="5">
    <location>
        <begin position="68"/>
        <end position="251"/>
    </location>
</feature>
<dbReference type="Gene3D" id="3.30.450.40">
    <property type="match status" value="1"/>
</dbReference>
<sequence length="262" mass="29027">MTEKSVNSLERLQAVLGLFSEDRLEWTPEEMMEVLGYARPTLYRYLKILKAAGLLTSMPNTGFTLGPKIVELDYLLRKSDTLILSGAQHLQNLTQRYNCTALLLRWYGDKILCVDSRSSVKNPISSYPRGRPMPLTKGAIARSIISFLPRRRLLQIVERNFDDMKSIGLGSTIEEVYESLKRVKKAGFAVAYGEVTPGVVGIAAPVFDVGRSPIASVCVTISGSLVDGSTIDEIGRNVRSVGKDISQMLASHRHSNENHNLI</sequence>
<evidence type="ECO:0000256" key="3">
    <source>
        <dbReference type="ARBA" id="ARBA00023163"/>
    </source>
</evidence>
<gene>
    <name evidence="6" type="ORF">ABK249_23850</name>
</gene>
<dbReference type="SUPFAM" id="SSF55781">
    <property type="entry name" value="GAF domain-like"/>
    <property type="match status" value="1"/>
</dbReference>
<dbReference type="InterPro" id="IPR014757">
    <property type="entry name" value="Tscrpt_reg_IclR_C"/>
</dbReference>
<dbReference type="PROSITE" id="PS51077">
    <property type="entry name" value="HTH_ICLR"/>
    <property type="match status" value="1"/>
</dbReference>
<keyword evidence="3" id="KW-0804">Transcription</keyword>
<dbReference type="Pfam" id="PF01614">
    <property type="entry name" value="IclR_C"/>
    <property type="match status" value="1"/>
</dbReference>
<dbReference type="Proteomes" id="UP001496627">
    <property type="component" value="Unassembled WGS sequence"/>
</dbReference>
<keyword evidence="2" id="KW-0238">DNA-binding</keyword>
<dbReference type="RefSeq" id="WP_037152931.1">
    <property type="nucleotide sequence ID" value="NZ_JBEAAL010000022.1"/>
</dbReference>
<reference evidence="6 7" key="1">
    <citation type="submission" date="2024-05" db="EMBL/GenBank/DDBJ databases">
        <title>Neorhizobium sp. Rsf11, a plant growth promoting and heavy metal resistant PAH-degrader.</title>
        <authorList>
            <person name="Golubev S.N."/>
            <person name="Muratova A.Y."/>
            <person name="Markelova M.I."/>
        </authorList>
    </citation>
    <scope>NUCLEOTIDE SEQUENCE [LARGE SCALE GENOMIC DNA]</scope>
    <source>
        <strain evidence="6 7">Rsf11</strain>
    </source>
</reference>
<dbReference type="InterPro" id="IPR036390">
    <property type="entry name" value="WH_DNA-bd_sf"/>
</dbReference>
<evidence type="ECO:0000313" key="6">
    <source>
        <dbReference type="EMBL" id="MEQ1407963.1"/>
    </source>
</evidence>
<dbReference type="Pfam" id="PF09339">
    <property type="entry name" value="HTH_IclR"/>
    <property type="match status" value="1"/>
</dbReference>